<keyword evidence="1" id="KW-0547">Nucleotide-binding</keyword>
<keyword evidence="2" id="KW-0067">ATP-binding</keyword>
<dbReference type="GO" id="GO:0035556">
    <property type="term" value="P:intracellular signal transduction"/>
    <property type="evidence" value="ECO:0007669"/>
    <property type="project" value="InterPro"/>
</dbReference>
<dbReference type="GO" id="GO:0009190">
    <property type="term" value="P:cyclic nucleotide biosynthetic process"/>
    <property type="evidence" value="ECO:0007669"/>
    <property type="project" value="InterPro"/>
</dbReference>
<evidence type="ECO:0000259" key="4">
    <source>
        <dbReference type="PROSITE" id="PS50125"/>
    </source>
</evidence>
<dbReference type="EMBL" id="JAPWTK010000001">
    <property type="protein sequence ID" value="KAJ8963086.1"/>
    <property type="molecule type" value="Genomic_DNA"/>
</dbReference>
<dbReference type="SUPFAM" id="SSF55073">
    <property type="entry name" value="Nucleotide cyclase"/>
    <property type="match status" value="1"/>
</dbReference>
<dbReference type="GO" id="GO:0005524">
    <property type="term" value="F:ATP binding"/>
    <property type="evidence" value="ECO:0007669"/>
    <property type="project" value="UniProtKB-KW"/>
</dbReference>
<sequence length="405" mass="45362">MQERWIADKKDDEIEWQLRNSIIKEDDSNEWKKRRAAPLTDLQKLAKKVTFKEKGYTFYDEGQTRIMASLVPDEIIYNIGDYSKRKFSGCLLCGDVSGFTDLCEKYNKSGKGGPSRLTQVLNNYIGAMVQEILSHGGDVLYFSGDAFIALWKVTDRLSMKDAVHEALDCSLIIQKSYGNYQTDNDVVVRVKLAVAAGNLVFSLIGNEEISHYIMTGQPIYDIKAAESKSSAGEIIITSRVNYHINANEYLINTLPDGIHAKVLGVGPNWRNIQRQYDPKESRSLLNVYDDDSDGIASKTSLLALQAGMSEEEADVAARVVSDQYASRPNDSMRPAVNNADRLKLKNSLRRFIIAPVVRGIDAEEPLEYLTEIRQVTILFINCKVAPVDPLIAIDIANDVYITVCK</sequence>
<dbReference type="Pfam" id="PF00211">
    <property type="entry name" value="Guanylate_cyc"/>
    <property type="match status" value="1"/>
</dbReference>
<dbReference type="PROSITE" id="PS50125">
    <property type="entry name" value="GUANYLATE_CYCLASE_2"/>
    <property type="match status" value="1"/>
</dbReference>
<dbReference type="GO" id="GO:0005737">
    <property type="term" value="C:cytoplasm"/>
    <property type="evidence" value="ECO:0007669"/>
    <property type="project" value="TreeGrafter"/>
</dbReference>
<dbReference type="GO" id="GO:0004016">
    <property type="term" value="F:adenylate cyclase activity"/>
    <property type="evidence" value="ECO:0007669"/>
    <property type="project" value="TreeGrafter"/>
</dbReference>
<evidence type="ECO:0000313" key="6">
    <source>
        <dbReference type="Proteomes" id="UP001162162"/>
    </source>
</evidence>
<protein>
    <recommendedName>
        <fullName evidence="4">Guanylate cyclase domain-containing protein</fullName>
    </recommendedName>
</protein>
<keyword evidence="3" id="KW-0456">Lyase</keyword>
<evidence type="ECO:0000256" key="3">
    <source>
        <dbReference type="ARBA" id="ARBA00023239"/>
    </source>
</evidence>
<accession>A0AAV8ZI68</accession>
<dbReference type="AlphaFoldDB" id="A0AAV8ZI68"/>
<organism evidence="5 6">
    <name type="scientific">Aromia moschata</name>
    <dbReference type="NCBI Taxonomy" id="1265417"/>
    <lineage>
        <taxon>Eukaryota</taxon>
        <taxon>Metazoa</taxon>
        <taxon>Ecdysozoa</taxon>
        <taxon>Arthropoda</taxon>
        <taxon>Hexapoda</taxon>
        <taxon>Insecta</taxon>
        <taxon>Pterygota</taxon>
        <taxon>Neoptera</taxon>
        <taxon>Endopterygota</taxon>
        <taxon>Coleoptera</taxon>
        <taxon>Polyphaga</taxon>
        <taxon>Cucujiformia</taxon>
        <taxon>Chrysomeloidea</taxon>
        <taxon>Cerambycidae</taxon>
        <taxon>Cerambycinae</taxon>
        <taxon>Callichromatini</taxon>
        <taxon>Aromia</taxon>
    </lineage>
</organism>
<name>A0AAV8ZI68_9CUCU</name>
<evidence type="ECO:0000313" key="5">
    <source>
        <dbReference type="EMBL" id="KAJ8963086.1"/>
    </source>
</evidence>
<dbReference type="Proteomes" id="UP001162162">
    <property type="component" value="Unassembled WGS sequence"/>
</dbReference>
<dbReference type="PANTHER" id="PTHR16305:SF28">
    <property type="entry name" value="GUANYLATE CYCLASE DOMAIN-CONTAINING PROTEIN"/>
    <property type="match status" value="1"/>
</dbReference>
<keyword evidence="6" id="KW-1185">Reference proteome</keyword>
<gene>
    <name evidence="5" type="ORF">NQ318_018550</name>
</gene>
<proteinExistence type="predicted"/>
<dbReference type="CDD" id="cd07302">
    <property type="entry name" value="CHD"/>
    <property type="match status" value="1"/>
</dbReference>
<dbReference type="InterPro" id="IPR001054">
    <property type="entry name" value="A/G_cyclase"/>
</dbReference>
<reference evidence="5" key="1">
    <citation type="journal article" date="2023" name="Insect Mol. Biol.">
        <title>Genome sequencing provides insights into the evolution of gene families encoding plant cell wall-degrading enzymes in longhorned beetles.</title>
        <authorList>
            <person name="Shin N.R."/>
            <person name="Okamura Y."/>
            <person name="Kirsch R."/>
            <person name="Pauchet Y."/>
        </authorList>
    </citation>
    <scope>NUCLEOTIDE SEQUENCE</scope>
    <source>
        <strain evidence="5">AMC_N1</strain>
    </source>
</reference>
<comment type="caution">
    <text evidence="5">The sequence shown here is derived from an EMBL/GenBank/DDBJ whole genome shotgun (WGS) entry which is preliminary data.</text>
</comment>
<feature type="domain" description="Guanylate cyclase" evidence="4">
    <location>
        <begin position="90"/>
        <end position="226"/>
    </location>
</feature>
<evidence type="ECO:0000256" key="1">
    <source>
        <dbReference type="ARBA" id="ARBA00022741"/>
    </source>
</evidence>
<dbReference type="PANTHER" id="PTHR16305">
    <property type="entry name" value="TESTICULAR SOLUBLE ADENYLYL CYCLASE"/>
    <property type="match status" value="1"/>
</dbReference>
<dbReference type="InterPro" id="IPR029787">
    <property type="entry name" value="Nucleotide_cyclase"/>
</dbReference>
<dbReference type="Gene3D" id="3.30.70.1230">
    <property type="entry name" value="Nucleotide cyclase"/>
    <property type="match status" value="1"/>
</dbReference>
<evidence type="ECO:0000256" key="2">
    <source>
        <dbReference type="ARBA" id="ARBA00022840"/>
    </source>
</evidence>